<dbReference type="InParanoid" id="F0ZUY2"/>
<protein>
    <submittedName>
        <fullName evidence="2">Uncharacterized protein</fullName>
    </submittedName>
</protein>
<reference evidence="3" key="1">
    <citation type="journal article" date="2011" name="Genome Biol.">
        <title>Comparative genomics of the social amoebae Dictyostelium discoideum and Dictyostelium purpureum.</title>
        <authorList>
            <consortium name="US DOE Joint Genome Institute (JGI-PGF)"/>
            <person name="Sucgang R."/>
            <person name="Kuo A."/>
            <person name="Tian X."/>
            <person name="Salerno W."/>
            <person name="Parikh A."/>
            <person name="Feasley C.L."/>
            <person name="Dalin E."/>
            <person name="Tu H."/>
            <person name="Huang E."/>
            <person name="Barry K."/>
            <person name="Lindquist E."/>
            <person name="Shapiro H."/>
            <person name="Bruce D."/>
            <person name="Schmutz J."/>
            <person name="Salamov A."/>
            <person name="Fey P."/>
            <person name="Gaudet P."/>
            <person name="Anjard C."/>
            <person name="Babu M.M."/>
            <person name="Basu S."/>
            <person name="Bushmanova Y."/>
            <person name="van der Wel H."/>
            <person name="Katoh-Kurasawa M."/>
            <person name="Dinh C."/>
            <person name="Coutinho P.M."/>
            <person name="Saito T."/>
            <person name="Elias M."/>
            <person name="Schaap P."/>
            <person name="Kay R.R."/>
            <person name="Henrissat B."/>
            <person name="Eichinger L."/>
            <person name="Rivero F."/>
            <person name="Putnam N.H."/>
            <person name="West C.M."/>
            <person name="Loomis W.F."/>
            <person name="Chisholm R.L."/>
            <person name="Shaulsky G."/>
            <person name="Strassmann J.E."/>
            <person name="Queller D.C."/>
            <person name="Kuspa A."/>
            <person name="Grigoriev I.V."/>
        </authorList>
    </citation>
    <scope>NUCLEOTIDE SEQUENCE [LARGE SCALE GENOMIC DNA]</scope>
    <source>
        <strain evidence="3">QSDP1</strain>
    </source>
</reference>
<evidence type="ECO:0000313" key="3">
    <source>
        <dbReference type="Proteomes" id="UP000001064"/>
    </source>
</evidence>
<dbReference type="KEGG" id="dpp:DICPUDRAFT_155809"/>
<dbReference type="PANTHER" id="PTHR42264">
    <property type="entry name" value="EPHRIN_REC_LIKE DOMAIN-CONTAINING PROTEIN"/>
    <property type="match status" value="1"/>
</dbReference>
<dbReference type="FunCoup" id="F0ZUY2">
    <property type="interactions" value="398"/>
</dbReference>
<dbReference type="STRING" id="5786.F0ZUY2"/>
<evidence type="ECO:0000313" key="2">
    <source>
        <dbReference type="EMBL" id="EGC32259.1"/>
    </source>
</evidence>
<dbReference type="AlphaFoldDB" id="F0ZUY2"/>
<feature type="region of interest" description="Disordered" evidence="1">
    <location>
        <begin position="1"/>
        <end position="35"/>
    </location>
</feature>
<dbReference type="EMBL" id="GL871203">
    <property type="protein sequence ID" value="EGC32259.1"/>
    <property type="molecule type" value="Genomic_DNA"/>
</dbReference>
<feature type="region of interest" description="Disordered" evidence="1">
    <location>
        <begin position="1190"/>
        <end position="1229"/>
    </location>
</feature>
<dbReference type="VEuPathDB" id="AmoebaDB:DICPUDRAFT_155809"/>
<feature type="compositionally biased region" description="Low complexity" evidence="1">
    <location>
        <begin position="1199"/>
        <end position="1212"/>
    </location>
</feature>
<dbReference type="OMA" id="ENIMAYG"/>
<gene>
    <name evidence="2" type="ORF">DICPUDRAFT_155809</name>
</gene>
<accession>F0ZUY2</accession>
<dbReference type="GeneID" id="10507399"/>
<proteinExistence type="predicted"/>
<dbReference type="Proteomes" id="UP000001064">
    <property type="component" value="Unassembled WGS sequence"/>
</dbReference>
<organism evidence="2 3">
    <name type="scientific">Dictyostelium purpureum</name>
    <name type="common">Slime mold</name>
    <dbReference type="NCBI Taxonomy" id="5786"/>
    <lineage>
        <taxon>Eukaryota</taxon>
        <taxon>Amoebozoa</taxon>
        <taxon>Evosea</taxon>
        <taxon>Eumycetozoa</taxon>
        <taxon>Dictyostelia</taxon>
        <taxon>Dictyosteliales</taxon>
        <taxon>Dictyosteliaceae</taxon>
        <taxon>Dictyostelium</taxon>
    </lineage>
</organism>
<sequence length="1229" mass="141191">MKEQNNIVTTASSTTKTTISVAPSPSTSSSNNNNKNTKEKIETLINKIINKQDYGGDDNVYKILDFWKTKIIPSNSNIENILFLLKHYENPRIIIPFIWDYIGIKTTPEIFKAVLDQFRVLLYSDITLVHTISLSLKNVMIPSHFNSHINQIIFESLSRPINNKNSNDNNSNNTTIVNSKDDIILFKLLIKTSNFKSKKSDIIVVLVNRIFSQLHEKNNVHYFIDLFIEESIKFNPSLAKKVFDFNNLSSNIGFQTISLSTVSFTIFEFFNKLKSLSTSSITLDANKIKSKDNDILSIKKWLSSISIVLFKSSPIQLLNILLSQLPTNIINNNNNKKDNINNNSSINNVPFNTSLAVGVLMDLLLSFGNEIKEKQLFNCFMDIILMPMDYSTSFQNFHPYVVHSICLMVKPLLQEKEANAIVERASPLLFSNNISYRIHSLIVLSNFFKPDSQFIKSEDLLKYSTSLFNSNNNNNDSSNGGFNENYFFIDFLITNYSSINITILEKIFKTYLVPIVLSFKIFQNNLVNRNSVLFDVSHITHNNWPNISLAIKCFLLIIGRIGINHLPFYIKSIFDNPHSLKLSSFGIGENEDVKKDDRSAPLKEEDLMDPNRFKEEQEKKQKEKLLVLEGDINKLYWAVKIGSLISNFSDLNHLLPQLFYIQTLANTMKQRMEEHFNIYTSTANYSYPSLEEALSTLSIKTFLVALKSLSVDLFTLEAAQSLFLFLIQISCRVLIHSNNSGWDLNNTNGDGLYVSNELVLESLVSNSNLSIKNGLKQSLEMNFIRWLVGFLYKEIHPLVLKCRKDISNVASTGRPINKTVDHWHYYENIMAYGLQLIRIYQALANNSNKEAYLFILEDFASVLNIEQSNNYQEILQSLTNWFYSIEDGYLAYFLLDIICSIRRYCDLSRFGMSELYYQMLSTLFPSNNIGLVQTLLLPIENKLFKSVELSTSSNNSFSLINNIFFSFIQIIYDGKPAELLNIITNFQNSFSNLVNQYINSFNESINNKNIKIKFIEDDKYKFLNSDHINDFTTKLLYHLEVINDIFEKSYIINNNNSSQQEHRNGIIINFIELKKQFKKYAQLLKDNNINTTFNNNNLADLIISKCKISKLVDIVNNGNNSSKNTLPINKAPIENEKATRFIEELSENTIDFSSEYERIGEEYGYDENSNDEEIQKTIKMDIKELIGLMKKNKQNNERTNTNSNSGSKTNSNYIPPFLEKAPTPTTTLH</sequence>
<keyword evidence="3" id="KW-1185">Reference proteome</keyword>
<evidence type="ECO:0000256" key="1">
    <source>
        <dbReference type="SAM" id="MobiDB-lite"/>
    </source>
</evidence>
<dbReference type="eggNOG" id="ENOG502RSSM">
    <property type="taxonomic scope" value="Eukaryota"/>
</dbReference>
<dbReference type="RefSeq" id="XP_003291226.1">
    <property type="nucleotide sequence ID" value="XM_003291178.1"/>
</dbReference>
<name>F0ZUY2_DICPU</name>
<feature type="compositionally biased region" description="Low complexity" evidence="1">
    <location>
        <begin position="7"/>
        <end position="35"/>
    </location>
</feature>
<dbReference type="OrthoDB" id="10691247at2759"/>